<accession>A0A2U8FGK5</accession>
<dbReference type="Proteomes" id="UP000244920">
    <property type="component" value="Chromosome"/>
</dbReference>
<dbReference type="PANTHER" id="PTHR43479:SF7">
    <property type="entry name" value="TETR-FAMILY TRANSCRIPTIONAL REGULATOR"/>
    <property type="match status" value="1"/>
</dbReference>
<keyword evidence="5" id="KW-1185">Reference proteome</keyword>
<dbReference type="GO" id="GO:0003677">
    <property type="term" value="F:DNA binding"/>
    <property type="evidence" value="ECO:0007669"/>
    <property type="project" value="UniProtKB-UniRule"/>
</dbReference>
<dbReference type="InterPro" id="IPR050624">
    <property type="entry name" value="HTH-type_Tx_Regulator"/>
</dbReference>
<reference evidence="5" key="1">
    <citation type="submission" date="2018-05" db="EMBL/GenBank/DDBJ databases">
        <title>Complete genome sequence of Actinobacillus porcitonsillarum reference strain 9953L55 (CCUG 46996).</title>
        <authorList>
            <person name="Dona V."/>
            <person name="Perreten V."/>
        </authorList>
    </citation>
    <scope>NUCLEOTIDE SEQUENCE [LARGE SCALE GENOMIC DNA]</scope>
    <source>
        <strain evidence="5">9953L55</strain>
    </source>
</reference>
<evidence type="ECO:0000313" key="5">
    <source>
        <dbReference type="Proteomes" id="UP000244920"/>
    </source>
</evidence>
<dbReference type="Gene3D" id="1.10.357.10">
    <property type="entry name" value="Tetracycline Repressor, domain 2"/>
    <property type="match status" value="1"/>
</dbReference>
<name>A0A2U8FGK5_9PAST</name>
<dbReference type="PROSITE" id="PS50977">
    <property type="entry name" value="HTH_TETR_2"/>
    <property type="match status" value="1"/>
</dbReference>
<evidence type="ECO:0000313" key="4">
    <source>
        <dbReference type="EMBL" id="AWI50047.1"/>
    </source>
</evidence>
<keyword evidence="1 2" id="KW-0238">DNA-binding</keyword>
<proteinExistence type="predicted"/>
<dbReference type="KEGG" id="apor:DDU33_00385"/>
<sequence>MQIKRQQIEKKANEMNKNDIRVIKTAKSIHQAFFSLLEEKDYQEITIQDILDGAQINRTTFYKHYANKDTLARQLVEEFKQTVFLPLLEQRFTETSLVFAEKAAPLIIQNREKIKLLWKIETPKIHLKQDMYKIIKQRYVEELSKEVKQDELIDLEYQGHLYASFAIASMTFSFEHNRELNPLHLIKNLKMLFERAIL</sequence>
<evidence type="ECO:0000256" key="2">
    <source>
        <dbReference type="PROSITE-ProRule" id="PRU00335"/>
    </source>
</evidence>
<feature type="domain" description="HTH tetR-type" evidence="3">
    <location>
        <begin position="23"/>
        <end position="83"/>
    </location>
</feature>
<evidence type="ECO:0000259" key="3">
    <source>
        <dbReference type="PROSITE" id="PS50977"/>
    </source>
</evidence>
<dbReference type="SUPFAM" id="SSF46689">
    <property type="entry name" value="Homeodomain-like"/>
    <property type="match status" value="1"/>
</dbReference>
<evidence type="ECO:0000256" key="1">
    <source>
        <dbReference type="ARBA" id="ARBA00023125"/>
    </source>
</evidence>
<dbReference type="Pfam" id="PF00440">
    <property type="entry name" value="TetR_N"/>
    <property type="match status" value="1"/>
</dbReference>
<organism evidence="4 5">
    <name type="scientific">Actinobacillus porcitonsillarum</name>
    <dbReference type="NCBI Taxonomy" id="189834"/>
    <lineage>
        <taxon>Bacteria</taxon>
        <taxon>Pseudomonadati</taxon>
        <taxon>Pseudomonadota</taxon>
        <taxon>Gammaproteobacteria</taxon>
        <taxon>Pasteurellales</taxon>
        <taxon>Pasteurellaceae</taxon>
        <taxon>Actinobacillus</taxon>
    </lineage>
</organism>
<dbReference type="AlphaFoldDB" id="A0A2U8FGK5"/>
<dbReference type="PANTHER" id="PTHR43479">
    <property type="entry name" value="ACREF/ENVCD OPERON REPRESSOR-RELATED"/>
    <property type="match status" value="1"/>
</dbReference>
<dbReference type="InterPro" id="IPR009057">
    <property type="entry name" value="Homeodomain-like_sf"/>
</dbReference>
<protein>
    <submittedName>
        <fullName evidence="4">TetR/AcrR family transcriptional regulator</fullName>
    </submittedName>
</protein>
<dbReference type="EMBL" id="CP029206">
    <property type="protein sequence ID" value="AWI50047.1"/>
    <property type="molecule type" value="Genomic_DNA"/>
</dbReference>
<gene>
    <name evidence="4" type="ORF">DDU33_00385</name>
</gene>
<feature type="DNA-binding region" description="H-T-H motif" evidence="2">
    <location>
        <begin position="46"/>
        <end position="65"/>
    </location>
</feature>
<dbReference type="InterPro" id="IPR001647">
    <property type="entry name" value="HTH_TetR"/>
</dbReference>